<keyword evidence="4" id="KW-0285">Flavoprotein</keyword>
<keyword evidence="5" id="KW-0274">FAD</keyword>
<evidence type="ECO:0000313" key="10">
    <source>
        <dbReference type="Proteomes" id="UP000260351"/>
    </source>
</evidence>
<dbReference type="NCBIfam" id="TIGR01988">
    <property type="entry name" value="Ubi-OHases"/>
    <property type="match status" value="1"/>
</dbReference>
<evidence type="ECO:0000256" key="4">
    <source>
        <dbReference type="ARBA" id="ARBA00022630"/>
    </source>
</evidence>
<name>A0A3E1KAE7_9GAMM</name>
<dbReference type="SUPFAM" id="SSF51905">
    <property type="entry name" value="FAD/NAD(P)-binding domain"/>
    <property type="match status" value="1"/>
</dbReference>
<dbReference type="OrthoDB" id="9769565at2"/>
<dbReference type="EMBL" id="QUZK01000022">
    <property type="protein sequence ID" value="RFF31285.1"/>
    <property type="molecule type" value="Genomic_DNA"/>
</dbReference>
<dbReference type="Proteomes" id="UP000260351">
    <property type="component" value="Unassembled WGS sequence"/>
</dbReference>
<gene>
    <name evidence="9" type="ORF">DZC52_05595</name>
</gene>
<dbReference type="GO" id="GO:0008681">
    <property type="term" value="F:2-octaprenyl-6-methoxyphenol hydroxylase activity"/>
    <property type="evidence" value="ECO:0007669"/>
    <property type="project" value="TreeGrafter"/>
</dbReference>
<evidence type="ECO:0000256" key="1">
    <source>
        <dbReference type="ARBA" id="ARBA00001974"/>
    </source>
</evidence>
<evidence type="ECO:0000313" key="9">
    <source>
        <dbReference type="EMBL" id="RFF31285.1"/>
    </source>
</evidence>
<reference evidence="9 10" key="1">
    <citation type="submission" date="2018-08" db="EMBL/GenBank/DDBJ databases">
        <title>Wenzhouxiangella salilacus sp. nov., a novel bacterium isolated from a saline lake in Xinjiang Province, China.</title>
        <authorList>
            <person name="Han S."/>
        </authorList>
    </citation>
    <scope>NUCLEOTIDE SEQUENCE [LARGE SCALE GENOMIC DNA]</scope>
    <source>
        <strain evidence="9 10">XDB06</strain>
    </source>
</reference>
<feature type="domain" description="FAD-binding" evidence="8">
    <location>
        <begin position="6"/>
        <end position="340"/>
    </location>
</feature>
<evidence type="ECO:0000256" key="2">
    <source>
        <dbReference type="ARBA" id="ARBA00004749"/>
    </source>
</evidence>
<keyword evidence="6" id="KW-0560">Oxidoreductase</keyword>
<evidence type="ECO:0000256" key="7">
    <source>
        <dbReference type="ARBA" id="ARBA00023033"/>
    </source>
</evidence>
<dbReference type="AlphaFoldDB" id="A0A3E1KAE7"/>
<sequence length="399" mass="42741">MNDFHFDVIIVGGGLAGSALALGLAQAGKRVALVEAFEPKADSRPSFDDRTLVVNAASLNILANLGVLEDGLTACPLRHIEISRAGAPGHLSLHASEHGCERFGAVIVARELGAAMLRRLESTAGIESFCPEKLAGVEANEDRVTIHLESGRQLSGRLLVGADGTNSTVRRLSSIDSERYDYGQSAMIFNVRCPERAAETAWERFTPAGPLAFLPQPEDRLGVVWIDRNEAIEATQTLDDEQLVERLESRSGRTPGGFTSPGKRANYPLALTRTPRPFAPRVVLVGNAANTVHPVSAQGFNLGLRDVAALVDHAGAAEDSGRSEVLGAWFDDRRDDQAATVRYTDTLARAFSNPSTIVQMGTALGLFAHAAAPALSRRLVRSAMGFREPVSTLARDRTS</sequence>
<accession>A0A3E1KAE7</accession>
<dbReference type="RefSeq" id="WP_116650133.1">
    <property type="nucleotide sequence ID" value="NZ_QUZK01000022.1"/>
</dbReference>
<comment type="similarity">
    <text evidence="3">Belongs to the UbiH/COQ6 family.</text>
</comment>
<dbReference type="InterPro" id="IPR036188">
    <property type="entry name" value="FAD/NAD-bd_sf"/>
</dbReference>
<dbReference type="PANTHER" id="PTHR43876:SF8">
    <property type="entry name" value="2-OCTAPRENYL-6-METHOXYPHENOL HYDROXYLASE"/>
    <property type="match status" value="1"/>
</dbReference>
<dbReference type="Gene3D" id="3.50.50.60">
    <property type="entry name" value="FAD/NAD(P)-binding domain"/>
    <property type="match status" value="2"/>
</dbReference>
<keyword evidence="10" id="KW-1185">Reference proteome</keyword>
<comment type="caution">
    <text evidence="9">The sequence shown here is derived from an EMBL/GenBank/DDBJ whole genome shotgun (WGS) entry which is preliminary data.</text>
</comment>
<keyword evidence="7" id="KW-0503">Monooxygenase</keyword>
<dbReference type="GO" id="GO:0071949">
    <property type="term" value="F:FAD binding"/>
    <property type="evidence" value="ECO:0007669"/>
    <property type="project" value="InterPro"/>
</dbReference>
<dbReference type="UniPathway" id="UPA00232"/>
<evidence type="ECO:0000259" key="8">
    <source>
        <dbReference type="Pfam" id="PF01494"/>
    </source>
</evidence>
<dbReference type="PANTHER" id="PTHR43876">
    <property type="entry name" value="UBIQUINONE BIOSYNTHESIS MONOOXYGENASE COQ6, MITOCHONDRIAL"/>
    <property type="match status" value="1"/>
</dbReference>
<dbReference type="PRINTS" id="PR00420">
    <property type="entry name" value="RNGMNOXGNASE"/>
</dbReference>
<evidence type="ECO:0000256" key="6">
    <source>
        <dbReference type="ARBA" id="ARBA00023002"/>
    </source>
</evidence>
<proteinExistence type="inferred from homology"/>
<evidence type="ECO:0000256" key="5">
    <source>
        <dbReference type="ARBA" id="ARBA00022827"/>
    </source>
</evidence>
<dbReference type="InterPro" id="IPR002938">
    <property type="entry name" value="FAD-bd"/>
</dbReference>
<dbReference type="InterPro" id="IPR051205">
    <property type="entry name" value="UbiH/COQ6_monooxygenase"/>
</dbReference>
<comment type="pathway">
    <text evidence="2">Cofactor biosynthesis; ubiquinone biosynthesis.</text>
</comment>
<dbReference type="GO" id="GO:0006744">
    <property type="term" value="P:ubiquinone biosynthetic process"/>
    <property type="evidence" value="ECO:0007669"/>
    <property type="project" value="UniProtKB-UniPathway"/>
</dbReference>
<protein>
    <submittedName>
        <fullName evidence="9">FAD-binding protein</fullName>
    </submittedName>
</protein>
<dbReference type="InterPro" id="IPR010971">
    <property type="entry name" value="UbiH/COQ6"/>
</dbReference>
<dbReference type="Pfam" id="PF01494">
    <property type="entry name" value="FAD_binding_3"/>
    <property type="match status" value="1"/>
</dbReference>
<comment type="cofactor">
    <cofactor evidence="1">
        <name>FAD</name>
        <dbReference type="ChEBI" id="CHEBI:57692"/>
    </cofactor>
</comment>
<organism evidence="9 10">
    <name type="scientific">Wenzhouxiangella sediminis</name>
    <dbReference type="NCBI Taxonomy" id="1792836"/>
    <lineage>
        <taxon>Bacteria</taxon>
        <taxon>Pseudomonadati</taxon>
        <taxon>Pseudomonadota</taxon>
        <taxon>Gammaproteobacteria</taxon>
        <taxon>Chromatiales</taxon>
        <taxon>Wenzhouxiangellaceae</taxon>
        <taxon>Wenzhouxiangella</taxon>
    </lineage>
</organism>
<evidence type="ECO:0000256" key="3">
    <source>
        <dbReference type="ARBA" id="ARBA00005349"/>
    </source>
</evidence>